<name>C3YQF8_BRAFL</name>
<feature type="region of interest" description="Disordered" evidence="1">
    <location>
        <begin position="167"/>
        <end position="192"/>
    </location>
</feature>
<evidence type="ECO:0000256" key="2">
    <source>
        <dbReference type="SAM" id="Phobius"/>
    </source>
</evidence>
<proteinExistence type="predicted"/>
<gene>
    <name evidence="3" type="ORF">BRAFLDRAFT_102159</name>
</gene>
<sequence>MVCEVPTISAPSVTSKNCYDGTVTSHTHWYFKRSVGSTAGHTGKTTKSTTAPHLAITLNKPETSSSYQAILISSVGGSVFVFVLIGSIILTICYKRRNSQPPSGPNPNVIGSSTNTAVSVLTSDRSNQCEDIDNYHNQTEQGQSGASTQSLKLGSLSHNKVLAALKPNPMYGDAGITRKDPASTNNHDKTGQVQSQANAQSLIVGNLSHDEVLAALKPNVMYAGVETPKSPSDHNQYEDIDSHHDQTGQGKSQAITEYNVNTTAAVTVSGRSQTEDQLITEALGTKRPQCSTLTDVPNSKLNTLYKDVGQYQAIAKSNTNTTAAVVTSGLDHQYENINKHDQTGPGQSHAITEPVDDRNLSYGTGKTASQLNSLYAN</sequence>
<reference evidence="3" key="1">
    <citation type="journal article" date="2008" name="Nature">
        <title>The amphioxus genome and the evolution of the chordate karyotype.</title>
        <authorList>
            <consortium name="US DOE Joint Genome Institute (JGI-PGF)"/>
            <person name="Putnam N.H."/>
            <person name="Butts T."/>
            <person name="Ferrier D.E.K."/>
            <person name="Furlong R.F."/>
            <person name="Hellsten U."/>
            <person name="Kawashima T."/>
            <person name="Robinson-Rechavi M."/>
            <person name="Shoguchi E."/>
            <person name="Terry A."/>
            <person name="Yu J.-K."/>
            <person name="Benito-Gutierrez E.L."/>
            <person name="Dubchak I."/>
            <person name="Garcia-Fernandez J."/>
            <person name="Gibson-Brown J.J."/>
            <person name="Grigoriev I.V."/>
            <person name="Horton A.C."/>
            <person name="de Jong P.J."/>
            <person name="Jurka J."/>
            <person name="Kapitonov V.V."/>
            <person name="Kohara Y."/>
            <person name="Kuroki Y."/>
            <person name="Lindquist E."/>
            <person name="Lucas S."/>
            <person name="Osoegawa K."/>
            <person name="Pennacchio L.A."/>
            <person name="Salamov A.A."/>
            <person name="Satou Y."/>
            <person name="Sauka-Spengler T."/>
            <person name="Schmutz J."/>
            <person name="Shin-I T."/>
            <person name="Toyoda A."/>
            <person name="Bronner-Fraser M."/>
            <person name="Fujiyama A."/>
            <person name="Holland L.Z."/>
            <person name="Holland P.W.H."/>
            <person name="Satoh N."/>
            <person name="Rokhsar D.S."/>
        </authorList>
    </citation>
    <scope>NUCLEOTIDE SEQUENCE [LARGE SCALE GENOMIC DNA]</scope>
    <source>
        <strain evidence="3">S238N-H82</strain>
        <tissue evidence="3">Testes</tissue>
    </source>
</reference>
<evidence type="ECO:0000313" key="3">
    <source>
        <dbReference type="EMBL" id="EEN57488.1"/>
    </source>
</evidence>
<dbReference type="EMBL" id="GG666542">
    <property type="protein sequence ID" value="EEN57488.1"/>
    <property type="molecule type" value="Genomic_DNA"/>
</dbReference>
<keyword evidence="2" id="KW-0472">Membrane</keyword>
<feature type="transmembrane region" description="Helical" evidence="2">
    <location>
        <begin position="69"/>
        <end position="94"/>
    </location>
</feature>
<dbReference type="InParanoid" id="C3YQF8"/>
<protein>
    <submittedName>
        <fullName evidence="3">Uncharacterized protein</fullName>
    </submittedName>
</protein>
<feature type="compositionally biased region" description="Basic and acidic residues" evidence="1">
    <location>
        <begin position="176"/>
        <end position="190"/>
    </location>
</feature>
<feature type="compositionally biased region" description="Basic and acidic residues" evidence="1">
    <location>
        <begin position="231"/>
        <end position="246"/>
    </location>
</feature>
<keyword evidence="2" id="KW-1133">Transmembrane helix</keyword>
<keyword evidence="2" id="KW-0812">Transmembrane</keyword>
<dbReference type="AlphaFoldDB" id="C3YQF8"/>
<evidence type="ECO:0000256" key="1">
    <source>
        <dbReference type="SAM" id="MobiDB-lite"/>
    </source>
</evidence>
<feature type="region of interest" description="Disordered" evidence="1">
    <location>
        <begin position="225"/>
        <end position="248"/>
    </location>
</feature>
<organism>
    <name type="scientific">Branchiostoma floridae</name>
    <name type="common">Florida lancelet</name>
    <name type="synonym">Amphioxus</name>
    <dbReference type="NCBI Taxonomy" id="7739"/>
    <lineage>
        <taxon>Eukaryota</taxon>
        <taxon>Metazoa</taxon>
        <taxon>Chordata</taxon>
        <taxon>Cephalochordata</taxon>
        <taxon>Leptocardii</taxon>
        <taxon>Amphioxiformes</taxon>
        <taxon>Branchiostomatidae</taxon>
        <taxon>Branchiostoma</taxon>
    </lineage>
</organism>
<accession>C3YQF8</accession>